<dbReference type="RefSeq" id="WP_161816899.1">
    <property type="nucleotide sequence ID" value="NZ_JAACJS010000002.1"/>
</dbReference>
<keyword evidence="2" id="KW-1185">Reference proteome</keyword>
<evidence type="ECO:0000313" key="1">
    <source>
        <dbReference type="EMBL" id="NCI48578.1"/>
    </source>
</evidence>
<dbReference type="Proteomes" id="UP000753802">
    <property type="component" value="Unassembled WGS sequence"/>
</dbReference>
<name>A0ABW9ZTP4_9BACT</name>
<reference evidence="1 2" key="1">
    <citation type="submission" date="2020-01" db="EMBL/GenBank/DDBJ databases">
        <title>Genome analysis.</title>
        <authorList>
            <person name="Wu S."/>
            <person name="Wang G."/>
        </authorList>
    </citation>
    <scope>NUCLEOTIDE SEQUENCE [LARGE SCALE GENOMIC DNA]</scope>
    <source>
        <strain evidence="1 2">SYL130</strain>
    </source>
</reference>
<gene>
    <name evidence="1" type="ORF">GWC95_01495</name>
</gene>
<sequence length="143" mass="16472">MTAEDYFYNERRHLRHALNAKSIAVYLYELQYANGFAVTAYLKLIFENGTCFFLGTGSMADNLIVMNESEFKKEESYYQLQEGVKLLKVESEYTNQLAGKQLTDLKCFQKPGEPYCCQIDFCFQDHILEVFAAIDGLLVSVRT</sequence>
<organism evidence="1 2">
    <name type="scientific">Sediminibacterium roseum</name>
    <dbReference type="NCBI Taxonomy" id="1978412"/>
    <lineage>
        <taxon>Bacteria</taxon>
        <taxon>Pseudomonadati</taxon>
        <taxon>Bacteroidota</taxon>
        <taxon>Chitinophagia</taxon>
        <taxon>Chitinophagales</taxon>
        <taxon>Chitinophagaceae</taxon>
        <taxon>Sediminibacterium</taxon>
    </lineage>
</organism>
<evidence type="ECO:0000313" key="2">
    <source>
        <dbReference type="Proteomes" id="UP000753802"/>
    </source>
</evidence>
<protein>
    <submittedName>
        <fullName evidence="1">Uncharacterized protein</fullName>
    </submittedName>
</protein>
<comment type="caution">
    <text evidence="1">The sequence shown here is derived from an EMBL/GenBank/DDBJ whole genome shotgun (WGS) entry which is preliminary data.</text>
</comment>
<proteinExistence type="predicted"/>
<dbReference type="EMBL" id="JAACJS010000002">
    <property type="protein sequence ID" value="NCI48578.1"/>
    <property type="molecule type" value="Genomic_DNA"/>
</dbReference>
<accession>A0ABW9ZTP4</accession>